<dbReference type="SUPFAM" id="SSF56112">
    <property type="entry name" value="Protein kinase-like (PK-like)"/>
    <property type="match status" value="1"/>
</dbReference>
<sequence length="411" mass="45643">MSSKPTLTLAKMEQLPVLPLTYSPANSDASAKKLVYSLLPEWNPANGGRGINIVKFTDGITNTLLKCIHNPPEGTSPAQAKKLADEESVLLRAYGRDTSILIDRERECASHLLLSRHNLAPPLLARFKNGLLYRFVAGRVCTVPELSQAPIWRAVAGRMGEWHGTLPTSTTPPPSPASSSSASSSEPDITLWNVLQKWISALPEATSTERERKDLLQNELENLCLGESEGGYGIMGQDGGMGFIVGHCDLLSGNVIILPETSGVVAAGSTKKVHFIDYEYSTPCERAFDIANHFAEWGGFECDFNLLPTRSTRREFIGAYLESFHQHRNCFRSTTHEAEVDSLMAEVDLFRGVPGFYWGIWALIQATISQIHFDYAGYAEIRLGEYWDWKAEMEGTRVGEMGVRERRWAME</sequence>
<gene>
    <name evidence="5" type="ORF">Q9L58_009507</name>
</gene>
<evidence type="ECO:0000256" key="4">
    <source>
        <dbReference type="SAM" id="MobiDB-lite"/>
    </source>
</evidence>
<dbReference type="Gene3D" id="3.30.200.20">
    <property type="entry name" value="Phosphorylase Kinase, domain 1"/>
    <property type="match status" value="1"/>
</dbReference>
<name>A0ABR3G6P0_9PEZI</name>
<evidence type="ECO:0000256" key="1">
    <source>
        <dbReference type="ARBA" id="ARBA00037883"/>
    </source>
</evidence>
<keyword evidence="6" id="KW-1185">Reference proteome</keyword>
<comment type="similarity">
    <text evidence="2">Belongs to the choline/ethanolamine kinase family.</text>
</comment>
<comment type="caution">
    <text evidence="5">The sequence shown here is derived from an EMBL/GenBank/DDBJ whole genome shotgun (WGS) entry which is preliminary data.</text>
</comment>
<dbReference type="InterPro" id="IPR011009">
    <property type="entry name" value="Kinase-like_dom_sf"/>
</dbReference>
<dbReference type="Pfam" id="PF01633">
    <property type="entry name" value="Choline_kinase"/>
    <property type="match status" value="1"/>
</dbReference>
<dbReference type="Gene3D" id="3.90.1200.10">
    <property type="match status" value="1"/>
</dbReference>
<organism evidence="5 6">
    <name type="scientific">Discina gigas</name>
    <dbReference type="NCBI Taxonomy" id="1032678"/>
    <lineage>
        <taxon>Eukaryota</taxon>
        <taxon>Fungi</taxon>
        <taxon>Dikarya</taxon>
        <taxon>Ascomycota</taxon>
        <taxon>Pezizomycotina</taxon>
        <taxon>Pezizomycetes</taxon>
        <taxon>Pezizales</taxon>
        <taxon>Discinaceae</taxon>
        <taxon>Discina</taxon>
    </lineage>
</organism>
<proteinExistence type="inferred from homology"/>
<reference evidence="5 6" key="1">
    <citation type="submission" date="2024-02" db="EMBL/GenBank/DDBJ databases">
        <title>Discinaceae phylogenomics.</title>
        <authorList>
            <person name="Dirks A.C."/>
            <person name="James T.Y."/>
        </authorList>
    </citation>
    <scope>NUCLEOTIDE SEQUENCE [LARGE SCALE GENOMIC DNA]</scope>
    <source>
        <strain evidence="5 6">ACD0624</strain>
    </source>
</reference>
<accession>A0ABR3G6P0</accession>
<feature type="region of interest" description="Disordered" evidence="4">
    <location>
        <begin position="163"/>
        <end position="185"/>
    </location>
</feature>
<dbReference type="EMBL" id="JBBBZM010000227">
    <property type="protein sequence ID" value="KAL0631633.1"/>
    <property type="molecule type" value="Genomic_DNA"/>
</dbReference>
<dbReference type="EC" id="2.7.1.82" evidence="3"/>
<protein>
    <recommendedName>
        <fullName evidence="3">ethanolamine kinase</fullName>
        <ecNumber evidence="3">2.7.1.82</ecNumber>
    </recommendedName>
</protein>
<comment type="pathway">
    <text evidence="1">Phospholipid metabolism; phosphatidylethanolamine biosynthesis; phosphatidylethanolamine from ethanolamine: step 1/3.</text>
</comment>
<dbReference type="PANTHER" id="PTHR22603:SF66">
    <property type="entry name" value="ETHANOLAMINE KINASE"/>
    <property type="match status" value="1"/>
</dbReference>
<evidence type="ECO:0000313" key="6">
    <source>
        <dbReference type="Proteomes" id="UP001447188"/>
    </source>
</evidence>
<evidence type="ECO:0000313" key="5">
    <source>
        <dbReference type="EMBL" id="KAL0631633.1"/>
    </source>
</evidence>
<dbReference type="Proteomes" id="UP001447188">
    <property type="component" value="Unassembled WGS sequence"/>
</dbReference>
<evidence type="ECO:0000256" key="2">
    <source>
        <dbReference type="ARBA" id="ARBA00038211"/>
    </source>
</evidence>
<dbReference type="CDD" id="cd05157">
    <property type="entry name" value="ETNK_euk"/>
    <property type="match status" value="1"/>
</dbReference>
<evidence type="ECO:0000256" key="3">
    <source>
        <dbReference type="ARBA" id="ARBA00038874"/>
    </source>
</evidence>
<dbReference type="PANTHER" id="PTHR22603">
    <property type="entry name" value="CHOLINE/ETHANOALAMINE KINASE"/>
    <property type="match status" value="1"/>
</dbReference>